<protein>
    <submittedName>
        <fullName evidence="1">Uncharacterized protein</fullName>
    </submittedName>
</protein>
<accession>A0A558AT71</accession>
<comment type="caution">
    <text evidence="1">The sequence shown here is derived from an EMBL/GenBank/DDBJ whole genome shotgun (WGS) entry which is preliminary data.</text>
</comment>
<gene>
    <name evidence="1" type="ORF">FO441_10175</name>
</gene>
<evidence type="ECO:0000313" key="2">
    <source>
        <dbReference type="Proteomes" id="UP000315103"/>
    </source>
</evidence>
<dbReference type="EMBL" id="VMSJ01000004">
    <property type="protein sequence ID" value="TVT27396.1"/>
    <property type="molecule type" value="Genomic_DNA"/>
</dbReference>
<dbReference type="AlphaFoldDB" id="A0A558AT71"/>
<dbReference type="Proteomes" id="UP000315103">
    <property type="component" value="Unassembled WGS sequence"/>
</dbReference>
<name>A0A558AT71_9STAP</name>
<organism evidence="1 2">
    <name type="scientific">Salinicoccus cyprini</name>
    <dbReference type="NCBI Taxonomy" id="2493691"/>
    <lineage>
        <taxon>Bacteria</taxon>
        <taxon>Bacillati</taxon>
        <taxon>Bacillota</taxon>
        <taxon>Bacilli</taxon>
        <taxon>Bacillales</taxon>
        <taxon>Staphylococcaceae</taxon>
        <taxon>Salinicoccus</taxon>
    </lineage>
</organism>
<dbReference type="RefSeq" id="WP_145289564.1">
    <property type="nucleotide sequence ID" value="NZ_VMSJ01000004.1"/>
</dbReference>
<proteinExistence type="predicted"/>
<evidence type="ECO:0000313" key="1">
    <source>
        <dbReference type="EMBL" id="TVT27396.1"/>
    </source>
</evidence>
<keyword evidence="2" id="KW-1185">Reference proteome</keyword>
<dbReference type="OrthoDB" id="2648027at2"/>
<sequence length="135" mass="15267">MQSITLAEAYAIESLRSNDYSSADIIEKVKNGKAEDFKSVSRNTDYSTLEEMYASGNLESILNEGYKVKFLTENGLKNLIRMKYGKEDGLDYIYDNNQVTGLQLDEEEQQDLKNMLSQNWVFQAEENGVSITPAG</sequence>
<reference evidence="1 2" key="1">
    <citation type="submission" date="2019-07" db="EMBL/GenBank/DDBJ databases">
        <title>Salinicoccus cyprini sp. nov., isolated from gastro-intestinal tract of mirror carp, Cyprinus carpio var. specularis, collected from Gobind Sagar Reservoir, Himachal Pradesh, India.</title>
        <authorList>
            <person name="Talwar C."/>
            <person name="Singh A.K."/>
            <person name="Lal R."/>
            <person name="Negi R.K."/>
        </authorList>
    </citation>
    <scope>NUCLEOTIDE SEQUENCE [LARGE SCALE GENOMIC DNA]</scope>
    <source>
        <strain evidence="1 2">CT19</strain>
    </source>
</reference>